<sequence length="350" mass="38810">MKYYFLGKSGLRVSELALGTMTFGTDWGWGAGTDEARNMLDIYLDRGGNFVDTASGYTNGSSEKMLGEILGERRKRIVLATKYTMNTHQGDPNAGGNHRKNMIRSVETSLSRMKTDYIDLLYLHSWDNTTPVEEVLRAMDDLVRAGKVLYAGISDTPAWQISRMQTIADLRGWSPLIALQNEHSLIERTSERELAPMAREVGLGVVAWSPLANGLLTGKYSREDLQQRSTESEGWSSRVTMMANHGMLNERVFNIVDEVTKVADEVNAPAAHVALAWLRAQSSVTSILLGASKAGQLESNLNMLDLKLSEEQLQRLDAVSSIELGFPHKYLNDPANLWGVFGGVAVKRRN</sequence>
<dbReference type="PANTHER" id="PTHR43364:SF4">
    <property type="entry name" value="NAD(P)-LINKED OXIDOREDUCTASE SUPERFAMILY PROTEIN"/>
    <property type="match status" value="1"/>
</dbReference>
<dbReference type="RefSeq" id="WP_305755238.1">
    <property type="nucleotide sequence ID" value="NZ_JAPCKK010000016.1"/>
</dbReference>
<proteinExistence type="predicted"/>
<accession>A0ABT9FSE9</accession>
<dbReference type="PANTHER" id="PTHR43364">
    <property type="entry name" value="NADH-SPECIFIC METHYLGLYOXAL REDUCTASE-RELATED"/>
    <property type="match status" value="1"/>
</dbReference>
<dbReference type="InterPro" id="IPR036812">
    <property type="entry name" value="NAD(P)_OxRdtase_dom_sf"/>
</dbReference>
<dbReference type="InterPro" id="IPR050523">
    <property type="entry name" value="AKR_Detox_Biosynth"/>
</dbReference>
<name>A0ABT9FSE9_9BACL</name>
<evidence type="ECO:0000256" key="1">
    <source>
        <dbReference type="ARBA" id="ARBA00023002"/>
    </source>
</evidence>
<reference evidence="3 4" key="1">
    <citation type="submission" date="2022-10" db="EMBL/GenBank/DDBJ databases">
        <title>Paenibacillus description and whole genome data of maize root bacterial community.</title>
        <authorList>
            <person name="Marton D."/>
            <person name="Farkas M."/>
            <person name="Cserhati M."/>
        </authorList>
    </citation>
    <scope>NUCLEOTIDE SEQUENCE [LARGE SCALE GENOMIC DNA]</scope>
    <source>
        <strain evidence="3 4">P96</strain>
    </source>
</reference>
<evidence type="ECO:0000259" key="2">
    <source>
        <dbReference type="Pfam" id="PF00248"/>
    </source>
</evidence>
<comment type="caution">
    <text evidence="3">The sequence shown here is derived from an EMBL/GenBank/DDBJ whole genome shotgun (WGS) entry which is preliminary data.</text>
</comment>
<dbReference type="SUPFAM" id="SSF51430">
    <property type="entry name" value="NAD(P)-linked oxidoreductase"/>
    <property type="match status" value="1"/>
</dbReference>
<dbReference type="CDD" id="cd19080">
    <property type="entry name" value="AKR_AKR9A_9B"/>
    <property type="match status" value="1"/>
</dbReference>
<gene>
    <name evidence="3" type="ORF">OIN60_12805</name>
</gene>
<dbReference type="Pfam" id="PF00248">
    <property type="entry name" value="Aldo_ket_red"/>
    <property type="match status" value="1"/>
</dbReference>
<dbReference type="Gene3D" id="3.20.20.100">
    <property type="entry name" value="NADP-dependent oxidoreductase domain"/>
    <property type="match status" value="1"/>
</dbReference>
<protein>
    <submittedName>
        <fullName evidence="3">Aldo/keto reductase</fullName>
    </submittedName>
</protein>
<dbReference type="InterPro" id="IPR023210">
    <property type="entry name" value="NADP_OxRdtase_dom"/>
</dbReference>
<keyword evidence="1" id="KW-0560">Oxidoreductase</keyword>
<evidence type="ECO:0000313" key="4">
    <source>
        <dbReference type="Proteomes" id="UP001241848"/>
    </source>
</evidence>
<dbReference type="EMBL" id="JAPCKK010000016">
    <property type="protein sequence ID" value="MDP4097652.1"/>
    <property type="molecule type" value="Genomic_DNA"/>
</dbReference>
<dbReference type="Proteomes" id="UP001241848">
    <property type="component" value="Unassembled WGS sequence"/>
</dbReference>
<organism evidence="3 4">
    <name type="scientific">Paenibacillus zeirhizosphaerae</name>
    <dbReference type="NCBI Taxonomy" id="2987519"/>
    <lineage>
        <taxon>Bacteria</taxon>
        <taxon>Bacillati</taxon>
        <taxon>Bacillota</taxon>
        <taxon>Bacilli</taxon>
        <taxon>Bacillales</taxon>
        <taxon>Paenibacillaceae</taxon>
        <taxon>Paenibacillus</taxon>
    </lineage>
</organism>
<feature type="domain" description="NADP-dependent oxidoreductase" evidence="2">
    <location>
        <begin position="15"/>
        <end position="319"/>
    </location>
</feature>
<evidence type="ECO:0000313" key="3">
    <source>
        <dbReference type="EMBL" id="MDP4097652.1"/>
    </source>
</evidence>
<keyword evidence="4" id="KW-1185">Reference proteome</keyword>